<keyword evidence="1" id="KW-0812">Transmembrane</keyword>
<reference evidence="2 3" key="1">
    <citation type="submission" date="2020-11" db="EMBL/GenBank/DDBJ databases">
        <title>Vibrio nitrifigilis sp. nov., a marine nitrogen-fixing bacterium isolated from the lagoon sediment of an islet inside an atoll.</title>
        <authorList>
            <person name="Wang L.-T."/>
            <person name="Shieh W.Y."/>
        </authorList>
    </citation>
    <scope>NUCLEOTIDE SEQUENCE [LARGE SCALE GENOMIC DNA]</scope>
    <source>
        <strain evidence="2 3">NFV-1</strain>
    </source>
</reference>
<gene>
    <name evidence="2" type="ORF">I1A42_20540</name>
</gene>
<keyword evidence="1" id="KW-1133">Transmembrane helix</keyword>
<dbReference type="RefSeq" id="WP_196124735.1">
    <property type="nucleotide sequence ID" value="NZ_JADPMR010000004.1"/>
</dbReference>
<evidence type="ECO:0000313" key="3">
    <source>
        <dbReference type="Proteomes" id="UP000597206"/>
    </source>
</evidence>
<feature type="transmembrane region" description="Helical" evidence="1">
    <location>
        <begin position="21"/>
        <end position="47"/>
    </location>
</feature>
<evidence type="ECO:0000313" key="2">
    <source>
        <dbReference type="EMBL" id="MBF9002869.1"/>
    </source>
</evidence>
<name>A0ABS0GKY7_9VIBR</name>
<dbReference type="EMBL" id="JADPMR010000004">
    <property type="protein sequence ID" value="MBF9002869.1"/>
    <property type="molecule type" value="Genomic_DNA"/>
</dbReference>
<accession>A0ABS0GKY7</accession>
<dbReference type="Proteomes" id="UP000597206">
    <property type="component" value="Unassembled WGS sequence"/>
</dbReference>
<organism evidence="2 3">
    <name type="scientific">Vibrio nitrifigilis</name>
    <dbReference type="NCBI Taxonomy" id="2789781"/>
    <lineage>
        <taxon>Bacteria</taxon>
        <taxon>Pseudomonadati</taxon>
        <taxon>Pseudomonadota</taxon>
        <taxon>Gammaproteobacteria</taxon>
        <taxon>Vibrionales</taxon>
        <taxon>Vibrionaceae</taxon>
        <taxon>Vibrio</taxon>
    </lineage>
</organism>
<evidence type="ECO:0000256" key="1">
    <source>
        <dbReference type="SAM" id="Phobius"/>
    </source>
</evidence>
<protein>
    <submittedName>
        <fullName evidence="2">Pilus assembly protein</fullName>
    </submittedName>
</protein>
<keyword evidence="1" id="KW-0472">Membrane</keyword>
<proteinExistence type="predicted"/>
<sequence length="179" mass="19876">MRTAIRCLRRKQQGIVSLEAALIFPVLLFILVMFFELARIALVITVVNTSLERAVQNLRSEDDFYSLGEAQLNSLIVERVASYSYDLVDKTNLELELNTFATLGDFSGTTDSSGSRDANDDDDTPTYANAPILNITLTLNQDFITPLPQLFDLGSSYQHEFQQILGDLVIDGDDDEGSS</sequence>
<comment type="caution">
    <text evidence="2">The sequence shown here is derived from an EMBL/GenBank/DDBJ whole genome shotgun (WGS) entry which is preliminary data.</text>
</comment>
<keyword evidence="3" id="KW-1185">Reference proteome</keyword>